<dbReference type="EMBL" id="PYZL01000075">
    <property type="protein sequence ID" value="PTE71495.1"/>
    <property type="molecule type" value="Genomic_DNA"/>
</dbReference>
<accession>A0A2K4DTK1</accession>
<reference evidence="5 6" key="1">
    <citation type="journal article" date="2016" name="Front. Microbiol.">
        <title>Comprehensive Phylogenetic Analysis of Bovine Non-aureus Staphylococci Species Based on Whole-Genome Sequencing.</title>
        <authorList>
            <person name="Naushad S."/>
            <person name="Barkema H.W."/>
            <person name="Luby C."/>
            <person name="Condas L.A."/>
            <person name="Nobrega D.B."/>
            <person name="Carson D.A."/>
            <person name="De Buck J."/>
        </authorList>
    </citation>
    <scope>NUCLEOTIDE SEQUENCE [LARGE SCALE GENOMIC DNA]</scope>
    <source>
        <strain evidence="3 5">SNUC 1409</strain>
        <strain evidence="4 7">SNUC 4143</strain>
        <strain evidence="2 6">SNUC 761</strain>
    </source>
</reference>
<dbReference type="Proteomes" id="UP000242547">
    <property type="component" value="Unassembled WGS sequence"/>
</dbReference>
<evidence type="ECO:0000256" key="1">
    <source>
        <dbReference type="SAM" id="Phobius"/>
    </source>
</evidence>
<dbReference type="Proteomes" id="UP000243350">
    <property type="component" value="Unassembled WGS sequence"/>
</dbReference>
<dbReference type="Proteomes" id="UP000242088">
    <property type="component" value="Unassembled WGS sequence"/>
</dbReference>
<name>A0A2K4DTK1_9STAP</name>
<dbReference type="AlphaFoldDB" id="A0A2K4DTK1"/>
<keyword evidence="1" id="KW-0472">Membrane</keyword>
<dbReference type="RefSeq" id="WP_103165668.1">
    <property type="nucleotide sequence ID" value="NZ_CP130489.1"/>
</dbReference>
<keyword evidence="1" id="KW-0812">Transmembrane</keyword>
<protein>
    <submittedName>
        <fullName evidence="4">Uncharacterized protein</fullName>
    </submittedName>
</protein>
<proteinExistence type="predicted"/>
<feature type="transmembrane region" description="Helical" evidence="1">
    <location>
        <begin position="7"/>
        <end position="30"/>
    </location>
</feature>
<evidence type="ECO:0000313" key="4">
    <source>
        <dbReference type="EMBL" id="PTF16237.1"/>
    </source>
</evidence>
<reference evidence="4" key="2">
    <citation type="submission" date="2018-03" db="EMBL/GenBank/DDBJ databases">
        <authorList>
            <person name="Keele B.F."/>
        </authorList>
    </citation>
    <scope>NUCLEOTIDE SEQUENCE</scope>
    <source>
        <strain evidence="4">SNUC 4143</strain>
        <strain evidence="2">SNUC 761</strain>
    </source>
</reference>
<evidence type="ECO:0000313" key="6">
    <source>
        <dbReference type="Proteomes" id="UP000242547"/>
    </source>
</evidence>
<evidence type="ECO:0000313" key="7">
    <source>
        <dbReference type="Proteomes" id="UP000243350"/>
    </source>
</evidence>
<evidence type="ECO:0000313" key="2">
    <source>
        <dbReference type="EMBL" id="PTE71495.1"/>
    </source>
</evidence>
<gene>
    <name evidence="2" type="ORF">BUY44_09475</name>
    <name evidence="3" type="ORF">BUY47_05840</name>
    <name evidence="4" type="ORF">BUY48_03230</name>
</gene>
<organism evidence="4 7">
    <name type="scientific">Staphylococcus devriesei</name>
    <dbReference type="NCBI Taxonomy" id="586733"/>
    <lineage>
        <taxon>Bacteria</taxon>
        <taxon>Bacillati</taxon>
        <taxon>Bacillota</taxon>
        <taxon>Bacilli</taxon>
        <taxon>Bacillales</taxon>
        <taxon>Staphylococcaceae</taxon>
        <taxon>Staphylococcus</taxon>
    </lineage>
</organism>
<comment type="caution">
    <text evidence="4">The sequence shown here is derived from an EMBL/GenBank/DDBJ whole genome shotgun (WGS) entry which is preliminary data.</text>
</comment>
<keyword evidence="5" id="KW-1185">Reference proteome</keyword>
<dbReference type="GeneID" id="48888979"/>
<dbReference type="OrthoDB" id="9907698at2"/>
<dbReference type="EMBL" id="PYZI01000005">
    <property type="protein sequence ID" value="PTF14169.1"/>
    <property type="molecule type" value="Genomic_DNA"/>
</dbReference>
<evidence type="ECO:0000313" key="3">
    <source>
        <dbReference type="EMBL" id="PTF14169.1"/>
    </source>
</evidence>
<reference evidence="3" key="3">
    <citation type="submission" date="2018-03" db="EMBL/GenBank/DDBJ databases">
        <authorList>
            <person name="Naushad S."/>
        </authorList>
    </citation>
    <scope>NUCLEOTIDE SEQUENCE</scope>
    <source>
        <strain evidence="3">SNUC 1409</strain>
    </source>
</reference>
<sequence length="74" mass="8175">MKIINLLSYMALVFMIGYIIYGVIMMVGQLMGLTEYEHQLAIVGLCVILLGDLTKNDLFKFTTLAGGVYLVLIG</sequence>
<dbReference type="EMBL" id="PYZH01000012">
    <property type="protein sequence ID" value="PTF16237.1"/>
    <property type="molecule type" value="Genomic_DNA"/>
</dbReference>
<evidence type="ECO:0000313" key="5">
    <source>
        <dbReference type="Proteomes" id="UP000242088"/>
    </source>
</evidence>
<keyword evidence="1" id="KW-1133">Transmembrane helix</keyword>